<keyword evidence="2" id="KW-0178">Competence</keyword>
<dbReference type="GO" id="GO:0009986">
    <property type="term" value="C:cell surface"/>
    <property type="evidence" value="ECO:0007669"/>
    <property type="project" value="UniProtKB-SubCell"/>
</dbReference>
<feature type="transmembrane region" description="Helical" evidence="4">
    <location>
        <begin position="6"/>
        <end position="29"/>
    </location>
</feature>
<name>A0A921NBE4_9BACL</name>
<dbReference type="Proteomes" id="UP000700212">
    <property type="component" value="Unassembled WGS sequence"/>
</dbReference>
<evidence type="ECO:0000256" key="1">
    <source>
        <dbReference type="ARBA" id="ARBA00004241"/>
    </source>
</evidence>
<accession>A0A921NBE4</accession>
<keyword evidence="3" id="KW-0175">Coiled coil</keyword>
<sequence length="122" mass="13967">MRNERGMTLIEVVAVLVIVSIIAVALTSLQRDTTKQLKEQQNANLQLQQNAAILKRLTKEVRKDPKIDDVGLNKFKNELGLSNQDTFKINEKNPQRVDIILYQPDGSTIEAYVYKRIGDDWQ</sequence>
<dbReference type="GO" id="GO:0030420">
    <property type="term" value="P:establishment of competence for transformation"/>
    <property type="evidence" value="ECO:0007669"/>
    <property type="project" value="UniProtKB-KW"/>
</dbReference>
<evidence type="ECO:0000313" key="5">
    <source>
        <dbReference type="EMBL" id="HJH10468.1"/>
    </source>
</evidence>
<dbReference type="SUPFAM" id="SSF54523">
    <property type="entry name" value="Pili subunits"/>
    <property type="match status" value="1"/>
</dbReference>
<evidence type="ECO:0000313" key="6">
    <source>
        <dbReference type="Proteomes" id="UP000700212"/>
    </source>
</evidence>
<comment type="caution">
    <text evidence="5">The sequence shown here is derived from an EMBL/GenBank/DDBJ whole genome shotgun (WGS) entry which is preliminary data.</text>
</comment>
<protein>
    <submittedName>
        <fullName evidence="5">Type II secretion system GspH family protein</fullName>
    </submittedName>
</protein>
<keyword evidence="4" id="KW-0472">Membrane</keyword>
<feature type="coiled-coil region" evidence="3">
    <location>
        <begin position="30"/>
        <end position="57"/>
    </location>
</feature>
<gene>
    <name evidence="5" type="ORF">K8V30_02035</name>
</gene>
<keyword evidence="4" id="KW-1133">Transmembrane helix</keyword>
<evidence type="ECO:0000256" key="4">
    <source>
        <dbReference type="SAM" id="Phobius"/>
    </source>
</evidence>
<evidence type="ECO:0000256" key="2">
    <source>
        <dbReference type="ARBA" id="ARBA00023287"/>
    </source>
</evidence>
<dbReference type="PROSITE" id="PS00409">
    <property type="entry name" value="PROKAR_NTER_METHYL"/>
    <property type="match status" value="1"/>
</dbReference>
<proteinExistence type="predicted"/>
<dbReference type="InterPro" id="IPR012902">
    <property type="entry name" value="N_methyl_site"/>
</dbReference>
<dbReference type="Pfam" id="PF07963">
    <property type="entry name" value="N_methyl"/>
    <property type="match status" value="1"/>
</dbReference>
<comment type="subcellular location">
    <subcellularLocation>
        <location evidence="1">Cell surface</location>
    </subcellularLocation>
</comment>
<dbReference type="NCBIfam" id="TIGR02532">
    <property type="entry name" value="IV_pilin_GFxxxE"/>
    <property type="match status" value="1"/>
</dbReference>
<reference evidence="5" key="2">
    <citation type="submission" date="2021-09" db="EMBL/GenBank/DDBJ databases">
        <authorList>
            <person name="Gilroy R."/>
        </authorList>
    </citation>
    <scope>NUCLEOTIDE SEQUENCE</scope>
    <source>
        <strain evidence="5">CHK160-4876</strain>
    </source>
</reference>
<reference evidence="5" key="1">
    <citation type="journal article" date="2021" name="PeerJ">
        <title>Extensive microbial diversity within the chicken gut microbiome revealed by metagenomics and culture.</title>
        <authorList>
            <person name="Gilroy R."/>
            <person name="Ravi A."/>
            <person name="Getino M."/>
            <person name="Pursley I."/>
            <person name="Horton D.L."/>
            <person name="Alikhan N.F."/>
            <person name="Baker D."/>
            <person name="Gharbi K."/>
            <person name="Hall N."/>
            <person name="Watson M."/>
            <person name="Adriaenssens E.M."/>
            <person name="Foster-Nyarko E."/>
            <person name="Jarju S."/>
            <person name="Secka A."/>
            <person name="Antonio M."/>
            <person name="Oren A."/>
            <person name="Chaudhuri R.R."/>
            <person name="La Ragione R."/>
            <person name="Hildebrand F."/>
            <person name="Pallen M.J."/>
        </authorList>
    </citation>
    <scope>NUCLEOTIDE SEQUENCE</scope>
    <source>
        <strain evidence="5">CHK160-4876</strain>
    </source>
</reference>
<keyword evidence="4" id="KW-0812">Transmembrane</keyword>
<evidence type="ECO:0000256" key="3">
    <source>
        <dbReference type="SAM" id="Coils"/>
    </source>
</evidence>
<dbReference type="EMBL" id="DYTV01000023">
    <property type="protein sequence ID" value="HJH10468.1"/>
    <property type="molecule type" value="Genomic_DNA"/>
</dbReference>
<organism evidence="5 6">
    <name type="scientific">Metalysinibacillus jejuensis</name>
    <dbReference type="NCBI Taxonomy" id="914327"/>
    <lineage>
        <taxon>Bacteria</taxon>
        <taxon>Bacillati</taxon>
        <taxon>Bacillota</taxon>
        <taxon>Bacilli</taxon>
        <taxon>Bacillales</taxon>
        <taxon>Caryophanaceae</taxon>
        <taxon>Metalysinibacillus</taxon>
    </lineage>
</organism>
<dbReference type="InterPro" id="IPR045584">
    <property type="entry name" value="Pilin-like"/>
</dbReference>
<dbReference type="AlphaFoldDB" id="A0A921NBE4"/>